<dbReference type="Proteomes" id="UP000015101">
    <property type="component" value="Unassembled WGS sequence"/>
</dbReference>
<keyword evidence="4" id="KW-1185">Reference proteome</keyword>
<proteinExistence type="predicted"/>
<evidence type="ECO:0000313" key="2">
    <source>
        <dbReference type="EMBL" id="ESO06768.1"/>
    </source>
</evidence>
<dbReference type="GeneID" id="20203351"/>
<dbReference type="InParanoid" id="T1F3F2"/>
<dbReference type="EnsemblMetazoa" id="HelroT170781">
    <property type="protein sequence ID" value="HelroP170781"/>
    <property type="gene ID" value="HelroG170781"/>
</dbReference>
<dbReference type="KEGG" id="hro:HELRODRAFT_170781"/>
<protein>
    <submittedName>
        <fullName evidence="2 3">Uncharacterized protein</fullName>
    </submittedName>
</protein>
<sequence length="343" mass="38020">MEQVYDSAMTCFVWTLVAKSIFSVGINVHLGIITKNEFQIMLTFMKKLMGSSSKNNDQMSSNASRVVPSSSAAVKIYKEYGDDDDDDDSPDTDTEQSIKIYFKHKTDKLIKTAKNFHVSTPINANHFECCSSINNIHCCSCLVAEVVNAGNTNCVENVHNINNNNNNINTNNSPDLKNDGIHFNTEDSDNQIIRTLPAPDNRKSSSYTDDGNALNDIRHNILANNVNIYCSVGSSQSIVGRANHIFENSPLNQMNFEQSSDNFLATSKRKSLERKKLSEISNMPVTTSASPPAAAATTPTSSTPKKLDVCCCVNCKHFRYKEDKIVVKNNSDLLQFKGQYSKS</sequence>
<accession>T1F3F2</accession>
<reference evidence="4" key="1">
    <citation type="submission" date="2012-12" db="EMBL/GenBank/DDBJ databases">
        <authorList>
            <person name="Hellsten U."/>
            <person name="Grimwood J."/>
            <person name="Chapman J.A."/>
            <person name="Shapiro H."/>
            <person name="Aerts A."/>
            <person name="Otillar R.P."/>
            <person name="Terry A.Y."/>
            <person name="Boore J.L."/>
            <person name="Simakov O."/>
            <person name="Marletaz F."/>
            <person name="Cho S.-J."/>
            <person name="Edsinger-Gonzales E."/>
            <person name="Havlak P."/>
            <person name="Kuo D.-H."/>
            <person name="Larsson T."/>
            <person name="Lv J."/>
            <person name="Arendt D."/>
            <person name="Savage R."/>
            <person name="Osoegawa K."/>
            <person name="de Jong P."/>
            <person name="Lindberg D.R."/>
            <person name="Seaver E.C."/>
            <person name="Weisblat D.A."/>
            <person name="Putnam N.H."/>
            <person name="Grigoriev I.V."/>
            <person name="Rokhsar D.S."/>
        </authorList>
    </citation>
    <scope>NUCLEOTIDE SEQUENCE</scope>
</reference>
<dbReference type="CTD" id="20203351"/>
<gene>
    <name evidence="3" type="primary">20203351</name>
    <name evidence="2" type="ORF">HELRODRAFT_170781</name>
</gene>
<reference evidence="2 4" key="2">
    <citation type="journal article" date="2013" name="Nature">
        <title>Insights into bilaterian evolution from three spiralian genomes.</title>
        <authorList>
            <person name="Simakov O."/>
            <person name="Marletaz F."/>
            <person name="Cho S.J."/>
            <person name="Edsinger-Gonzales E."/>
            <person name="Havlak P."/>
            <person name="Hellsten U."/>
            <person name="Kuo D.H."/>
            <person name="Larsson T."/>
            <person name="Lv J."/>
            <person name="Arendt D."/>
            <person name="Savage R."/>
            <person name="Osoegawa K."/>
            <person name="de Jong P."/>
            <person name="Grimwood J."/>
            <person name="Chapman J.A."/>
            <person name="Shapiro H."/>
            <person name="Aerts A."/>
            <person name="Otillar R.P."/>
            <person name="Terry A.Y."/>
            <person name="Boore J.L."/>
            <person name="Grigoriev I.V."/>
            <person name="Lindberg D.R."/>
            <person name="Seaver E.C."/>
            <person name="Weisblat D.A."/>
            <person name="Putnam N.H."/>
            <person name="Rokhsar D.S."/>
        </authorList>
    </citation>
    <scope>NUCLEOTIDE SEQUENCE</scope>
</reference>
<feature type="compositionally biased region" description="Low complexity" evidence="1">
    <location>
        <begin position="286"/>
        <end position="304"/>
    </location>
</feature>
<dbReference type="HOGENOM" id="CLU_809577_0_0_1"/>
<name>T1F3F2_HELRO</name>
<dbReference type="RefSeq" id="XP_009014864.1">
    <property type="nucleotide sequence ID" value="XM_009016616.1"/>
</dbReference>
<dbReference type="EMBL" id="KB096275">
    <property type="protein sequence ID" value="ESO06768.1"/>
    <property type="molecule type" value="Genomic_DNA"/>
</dbReference>
<dbReference type="EMBL" id="AMQM01003683">
    <property type="status" value="NOT_ANNOTATED_CDS"/>
    <property type="molecule type" value="Genomic_DNA"/>
</dbReference>
<feature type="region of interest" description="Disordered" evidence="1">
    <location>
        <begin position="274"/>
        <end position="305"/>
    </location>
</feature>
<evidence type="ECO:0000256" key="1">
    <source>
        <dbReference type="SAM" id="MobiDB-lite"/>
    </source>
</evidence>
<dbReference type="AlphaFoldDB" id="T1F3F2"/>
<evidence type="ECO:0000313" key="4">
    <source>
        <dbReference type="Proteomes" id="UP000015101"/>
    </source>
</evidence>
<reference evidence="3" key="3">
    <citation type="submission" date="2015-06" db="UniProtKB">
        <authorList>
            <consortium name="EnsemblMetazoa"/>
        </authorList>
    </citation>
    <scope>IDENTIFICATION</scope>
</reference>
<evidence type="ECO:0000313" key="3">
    <source>
        <dbReference type="EnsemblMetazoa" id="HelroP170781"/>
    </source>
</evidence>
<organism evidence="3 4">
    <name type="scientific">Helobdella robusta</name>
    <name type="common">Californian leech</name>
    <dbReference type="NCBI Taxonomy" id="6412"/>
    <lineage>
        <taxon>Eukaryota</taxon>
        <taxon>Metazoa</taxon>
        <taxon>Spiralia</taxon>
        <taxon>Lophotrochozoa</taxon>
        <taxon>Annelida</taxon>
        <taxon>Clitellata</taxon>
        <taxon>Hirudinea</taxon>
        <taxon>Rhynchobdellida</taxon>
        <taxon>Glossiphoniidae</taxon>
        <taxon>Helobdella</taxon>
    </lineage>
</organism>